<dbReference type="RefSeq" id="WP_046520320.1">
    <property type="nucleotide sequence ID" value="NZ_LAVS01000031.1"/>
</dbReference>
<protein>
    <submittedName>
        <fullName evidence="2">Gluconate 2-dehydrogenase subunit 3 family protein</fullName>
    </submittedName>
</protein>
<dbReference type="InterPro" id="IPR019546">
    <property type="entry name" value="TAT_signal_bac_arc"/>
</dbReference>
<proteinExistence type="predicted"/>
<comment type="caution">
    <text evidence="2">The sequence shown here is derived from an EMBL/GenBank/DDBJ whole genome shotgun (WGS) entry which is preliminary data.</text>
</comment>
<evidence type="ECO:0000256" key="1">
    <source>
        <dbReference type="ARBA" id="ARBA00022729"/>
    </source>
</evidence>
<dbReference type="NCBIfam" id="TIGR01409">
    <property type="entry name" value="TAT_signal_seq"/>
    <property type="match status" value="1"/>
</dbReference>
<gene>
    <name evidence="2" type="ORF">EIK76_05015</name>
</gene>
<accession>A0A3P3QQ99</accession>
<sequence>MNRRDLLKMIAAATGMAMVGGELWAAGMKSPDAGKTLYTADDVAMLDEIADTILPQTSSPGAKAAGCGAVMAVLVNDCYSLEHQTLFFAGLKHIKSLSKQQFKQDFMALKPEQKLALLSQLDLEAKKGGTSGLEGSSSLASSKSSDRKGELHYFTLLKQLSLFTFFTSQVGGTEALRYVAVPGKYDGDLPYKKGDKAWAT</sequence>
<dbReference type="Proteomes" id="UP000276260">
    <property type="component" value="Unassembled WGS sequence"/>
</dbReference>
<reference evidence="2 3" key="1">
    <citation type="submission" date="2018-11" db="EMBL/GenBank/DDBJ databases">
        <title>Draft genome analysis of Rheinheimera mesophila isolated from an industrial waste site.</title>
        <authorList>
            <person name="Yu Q."/>
            <person name="Qi Y."/>
            <person name="Zhang H."/>
            <person name="Lu Y."/>
            <person name="Pu J."/>
        </authorList>
    </citation>
    <scope>NUCLEOTIDE SEQUENCE [LARGE SCALE GENOMIC DNA]</scope>
    <source>
        <strain evidence="2 3">IITR13</strain>
    </source>
</reference>
<keyword evidence="3" id="KW-1185">Reference proteome</keyword>
<name>A0A3P3QQ99_9GAMM</name>
<dbReference type="EMBL" id="RRCF01000001">
    <property type="protein sequence ID" value="RRJ23431.1"/>
    <property type="molecule type" value="Genomic_DNA"/>
</dbReference>
<evidence type="ECO:0000313" key="2">
    <source>
        <dbReference type="EMBL" id="RRJ23431.1"/>
    </source>
</evidence>
<dbReference type="Pfam" id="PF13618">
    <property type="entry name" value="Gluconate_2-dh3"/>
    <property type="match status" value="1"/>
</dbReference>
<keyword evidence="1" id="KW-0732">Signal</keyword>
<dbReference type="InterPro" id="IPR027056">
    <property type="entry name" value="Gluconate_2DH_su3"/>
</dbReference>
<dbReference type="AlphaFoldDB" id="A0A3P3QQ99"/>
<organism evidence="2 3">
    <name type="scientific">Rheinheimera mesophila</name>
    <dbReference type="NCBI Taxonomy" id="1547515"/>
    <lineage>
        <taxon>Bacteria</taxon>
        <taxon>Pseudomonadati</taxon>
        <taxon>Pseudomonadota</taxon>
        <taxon>Gammaproteobacteria</taxon>
        <taxon>Chromatiales</taxon>
        <taxon>Chromatiaceae</taxon>
        <taxon>Rheinheimera</taxon>
    </lineage>
</organism>
<dbReference type="OrthoDB" id="6385145at2"/>
<evidence type="ECO:0000313" key="3">
    <source>
        <dbReference type="Proteomes" id="UP000276260"/>
    </source>
</evidence>